<dbReference type="FunFam" id="3.40.250.10:FF:000021">
    <property type="entry name" value="M-phase inducer phosphatase cdc-25.2"/>
    <property type="match status" value="1"/>
</dbReference>
<dbReference type="GO" id="GO:0004792">
    <property type="term" value="F:thiosulfate-cyanide sulfurtransferase activity"/>
    <property type="evidence" value="ECO:0007669"/>
    <property type="project" value="InterPro"/>
</dbReference>
<sequence>MSNNNNTNTNTNEEYSLPPDFDKSFESSLSFSDSLEHLAARSSFRRTSSLGAALGTQLNRQSPNLGAADALSPLSRMFGTELSLSSPSLAFPGTSQSLAALAASAAATSATATTSTIAGSSGVGTTAKIRNRAARDDHSPSPLRDYFGWSPTKEPPMKKRTSIPALRSRSGSSAAVESIKPAARPGGMMGKRPVLQKAVTMSTATAAEFLAATSSSGMGNDAVGKYILPAENGGDDRLMRLKPETMIQLLNGGFDDVVSGYTVIDCRYSYEYQGGHIPGAVNLRTLDEIKEYLLTPRSGLNANSDKLPPRTTTGTNRAHKHVLIFHCEFSQKRAPKMASALRDLDRSLAQDWPQCHYPELYILSGGYAGFYKFYPAMCQPRQYIRETEPGFEEQMKTETKTFHQQFMRHKSMPARRLQRTKSESAVQVLPPAVTASYVPMICAGGSTMIREVSREGDISLSP</sequence>
<comment type="caution">
    <text evidence="13">The sequence shown here is derived from an EMBL/GenBank/DDBJ whole genome shotgun (WGS) entry which is preliminary data.</text>
</comment>
<evidence type="ECO:0000256" key="10">
    <source>
        <dbReference type="RuleBase" id="RU368028"/>
    </source>
</evidence>
<keyword evidence="6 10" id="KW-0904">Protein phosphatase</keyword>
<dbReference type="CDD" id="cd01530">
    <property type="entry name" value="Cdc25"/>
    <property type="match status" value="1"/>
</dbReference>
<evidence type="ECO:0000256" key="2">
    <source>
        <dbReference type="ARBA" id="ARBA00013064"/>
    </source>
</evidence>
<dbReference type="GO" id="GO:0004725">
    <property type="term" value="F:protein tyrosine phosphatase activity"/>
    <property type="evidence" value="ECO:0007669"/>
    <property type="project" value="UniProtKB-UniRule"/>
</dbReference>
<dbReference type="EMBL" id="LWDE02000764">
    <property type="protein sequence ID" value="KAE8245096.1"/>
    <property type="molecule type" value="Genomic_DNA"/>
</dbReference>
<comment type="similarity">
    <text evidence="1 10">Belongs to the MPI phosphatase family.</text>
</comment>
<dbReference type="Pfam" id="PF00581">
    <property type="entry name" value="Rhodanese"/>
    <property type="match status" value="1"/>
</dbReference>
<evidence type="ECO:0000313" key="14">
    <source>
        <dbReference type="Proteomes" id="UP000077684"/>
    </source>
</evidence>
<keyword evidence="4 10" id="KW-0498">Mitosis</keyword>
<dbReference type="EC" id="3.1.3.48" evidence="2 10"/>
<reference evidence="13" key="2">
    <citation type="journal article" date="2019" name="IMA Fungus">
        <title>Genome sequencing and comparison of five Tilletia species to identify candidate genes for the detection of regulated species infecting wheat.</title>
        <authorList>
            <person name="Nguyen H.D.T."/>
            <person name="Sultana T."/>
            <person name="Kesanakurti P."/>
            <person name="Hambleton S."/>
        </authorList>
    </citation>
    <scope>NUCLEOTIDE SEQUENCE</scope>
    <source>
        <strain evidence="13">DAOMC 236426</strain>
    </source>
</reference>
<dbReference type="Proteomes" id="UP000077684">
    <property type="component" value="Unassembled WGS sequence"/>
</dbReference>
<evidence type="ECO:0000256" key="8">
    <source>
        <dbReference type="ARBA" id="ARBA00051722"/>
    </source>
</evidence>
<evidence type="ECO:0000256" key="9">
    <source>
        <dbReference type="ARBA" id="ARBA00067190"/>
    </source>
</evidence>
<keyword evidence="14" id="KW-1185">Reference proteome</keyword>
<dbReference type="GO" id="GO:0110032">
    <property type="term" value="P:positive regulation of G2/MI transition of meiotic cell cycle"/>
    <property type="evidence" value="ECO:0007669"/>
    <property type="project" value="TreeGrafter"/>
</dbReference>
<evidence type="ECO:0000256" key="7">
    <source>
        <dbReference type="ARBA" id="ARBA00023306"/>
    </source>
</evidence>
<comment type="catalytic activity">
    <reaction evidence="8 10">
        <text>O-phospho-L-tyrosyl-[protein] + H2O = L-tyrosyl-[protein] + phosphate</text>
        <dbReference type="Rhea" id="RHEA:10684"/>
        <dbReference type="Rhea" id="RHEA-COMP:10136"/>
        <dbReference type="Rhea" id="RHEA-COMP:20101"/>
        <dbReference type="ChEBI" id="CHEBI:15377"/>
        <dbReference type="ChEBI" id="CHEBI:43474"/>
        <dbReference type="ChEBI" id="CHEBI:46858"/>
        <dbReference type="ChEBI" id="CHEBI:61978"/>
        <dbReference type="EC" id="3.1.3.48"/>
    </reaction>
</comment>
<dbReference type="GO" id="GO:0005737">
    <property type="term" value="C:cytoplasm"/>
    <property type="evidence" value="ECO:0007669"/>
    <property type="project" value="TreeGrafter"/>
</dbReference>
<dbReference type="SMART" id="SM00450">
    <property type="entry name" value="RHOD"/>
    <property type="match status" value="1"/>
</dbReference>
<gene>
    <name evidence="13" type="ORF">A4X06_0g5829</name>
</gene>
<name>A0A8X7MPS7_9BASI</name>
<dbReference type="InterPro" id="IPR001307">
    <property type="entry name" value="Thiosulphate_STrfase_CS"/>
</dbReference>
<organism evidence="13 14">
    <name type="scientific">Tilletia controversa</name>
    <name type="common">dwarf bunt fungus</name>
    <dbReference type="NCBI Taxonomy" id="13291"/>
    <lineage>
        <taxon>Eukaryota</taxon>
        <taxon>Fungi</taxon>
        <taxon>Dikarya</taxon>
        <taxon>Basidiomycota</taxon>
        <taxon>Ustilaginomycotina</taxon>
        <taxon>Exobasidiomycetes</taxon>
        <taxon>Tilletiales</taxon>
        <taxon>Tilletiaceae</taxon>
        <taxon>Tilletia</taxon>
    </lineage>
</organism>
<dbReference type="InterPro" id="IPR001763">
    <property type="entry name" value="Rhodanese-like_dom"/>
</dbReference>
<keyword evidence="7 10" id="KW-0131">Cell cycle</keyword>
<evidence type="ECO:0000256" key="3">
    <source>
        <dbReference type="ARBA" id="ARBA00022618"/>
    </source>
</evidence>
<evidence type="ECO:0000256" key="6">
    <source>
        <dbReference type="ARBA" id="ARBA00022912"/>
    </source>
</evidence>
<dbReference type="GO" id="GO:0005634">
    <property type="term" value="C:nucleus"/>
    <property type="evidence" value="ECO:0007669"/>
    <property type="project" value="TreeGrafter"/>
</dbReference>
<evidence type="ECO:0000259" key="12">
    <source>
        <dbReference type="PROSITE" id="PS50206"/>
    </source>
</evidence>
<dbReference type="InterPro" id="IPR036873">
    <property type="entry name" value="Rhodanese-like_dom_sf"/>
</dbReference>
<dbReference type="PANTHER" id="PTHR10828">
    <property type="entry name" value="M-PHASE INDUCER PHOSPHATASE DUAL SPECIFICITY PHOSPHATASE CDC25"/>
    <property type="match status" value="1"/>
</dbReference>
<comment type="function">
    <text evidence="10">Tyrosine protein phosphatase which functions as a dosage-dependent inducer of mitotic progression.</text>
</comment>
<dbReference type="AlphaFoldDB" id="A0A8X7MPS7"/>
<dbReference type="PROSITE" id="PS00380">
    <property type="entry name" value="RHODANESE_1"/>
    <property type="match status" value="1"/>
</dbReference>
<dbReference type="Gene3D" id="3.40.250.10">
    <property type="entry name" value="Rhodanese-like domain"/>
    <property type="match status" value="1"/>
</dbReference>
<keyword evidence="3 10" id="KW-0132">Cell division</keyword>
<keyword evidence="5 10" id="KW-0378">Hydrolase</keyword>
<dbReference type="PANTHER" id="PTHR10828:SF17">
    <property type="entry name" value="PROTEIN-TYROSINE-PHOSPHATASE"/>
    <property type="match status" value="1"/>
</dbReference>
<accession>A0A8X7MPS7</accession>
<evidence type="ECO:0000256" key="1">
    <source>
        <dbReference type="ARBA" id="ARBA00011065"/>
    </source>
</evidence>
<feature type="region of interest" description="Disordered" evidence="11">
    <location>
        <begin position="131"/>
        <end position="177"/>
    </location>
</feature>
<evidence type="ECO:0000256" key="5">
    <source>
        <dbReference type="ARBA" id="ARBA00022801"/>
    </source>
</evidence>
<protein>
    <recommendedName>
        <fullName evidence="9 10">M-phase inducer phosphatase</fullName>
        <ecNumber evidence="2 10">3.1.3.48</ecNumber>
    </recommendedName>
</protein>
<feature type="domain" description="Rhodanese" evidence="12">
    <location>
        <begin position="257"/>
        <end position="379"/>
    </location>
</feature>
<evidence type="ECO:0000256" key="11">
    <source>
        <dbReference type="SAM" id="MobiDB-lite"/>
    </source>
</evidence>
<dbReference type="GO" id="GO:0010971">
    <property type="term" value="P:positive regulation of G2/M transition of mitotic cell cycle"/>
    <property type="evidence" value="ECO:0007669"/>
    <property type="project" value="TreeGrafter"/>
</dbReference>
<proteinExistence type="inferred from homology"/>
<evidence type="ECO:0000256" key="4">
    <source>
        <dbReference type="ARBA" id="ARBA00022776"/>
    </source>
</evidence>
<dbReference type="GO" id="GO:0051301">
    <property type="term" value="P:cell division"/>
    <property type="evidence" value="ECO:0007669"/>
    <property type="project" value="UniProtKB-UniRule"/>
</dbReference>
<dbReference type="PRINTS" id="PR00716">
    <property type="entry name" value="MPIPHPHTASE"/>
</dbReference>
<evidence type="ECO:0000313" key="13">
    <source>
        <dbReference type="EMBL" id="KAE8245096.1"/>
    </source>
</evidence>
<dbReference type="InterPro" id="IPR000751">
    <property type="entry name" value="MPI_Phosphatase"/>
</dbReference>
<reference evidence="13" key="1">
    <citation type="submission" date="2016-04" db="EMBL/GenBank/DDBJ databases">
        <authorList>
            <person name="Nguyen H.D."/>
            <person name="Samba Siva P."/>
            <person name="Cullis J."/>
            <person name="Levesque C.A."/>
            <person name="Hambleton S."/>
        </authorList>
    </citation>
    <scope>NUCLEOTIDE SEQUENCE</scope>
    <source>
        <strain evidence="13">DAOMC 236426</strain>
    </source>
</reference>
<dbReference type="GO" id="GO:0000086">
    <property type="term" value="P:G2/M transition of mitotic cell cycle"/>
    <property type="evidence" value="ECO:0007669"/>
    <property type="project" value="TreeGrafter"/>
</dbReference>
<dbReference type="SUPFAM" id="SSF52821">
    <property type="entry name" value="Rhodanese/Cell cycle control phosphatase"/>
    <property type="match status" value="1"/>
</dbReference>
<dbReference type="PROSITE" id="PS50206">
    <property type="entry name" value="RHODANESE_3"/>
    <property type="match status" value="1"/>
</dbReference>